<evidence type="ECO:0000313" key="4">
    <source>
        <dbReference type="Proteomes" id="UP001165065"/>
    </source>
</evidence>
<accession>A0A9W7G874</accession>
<feature type="region of interest" description="Disordered" evidence="1">
    <location>
        <begin position="406"/>
        <end position="459"/>
    </location>
</feature>
<evidence type="ECO:0000256" key="1">
    <source>
        <dbReference type="SAM" id="MobiDB-lite"/>
    </source>
</evidence>
<dbReference type="Proteomes" id="UP001165065">
    <property type="component" value="Unassembled WGS sequence"/>
</dbReference>
<feature type="compositionally biased region" description="Basic residues" evidence="1">
    <location>
        <begin position="354"/>
        <end position="368"/>
    </location>
</feature>
<dbReference type="InterPro" id="IPR011993">
    <property type="entry name" value="PH-like_dom_sf"/>
</dbReference>
<dbReference type="OrthoDB" id="67516at2759"/>
<dbReference type="EMBL" id="BRYA01000072">
    <property type="protein sequence ID" value="GMI37213.1"/>
    <property type="molecule type" value="Genomic_DNA"/>
</dbReference>
<feature type="region of interest" description="Disordered" evidence="1">
    <location>
        <begin position="182"/>
        <end position="278"/>
    </location>
</feature>
<dbReference type="SUPFAM" id="SSF50729">
    <property type="entry name" value="PH domain-like"/>
    <property type="match status" value="1"/>
</dbReference>
<comment type="caution">
    <text evidence="3">The sequence shown here is derived from an EMBL/GenBank/DDBJ whole genome shotgun (WGS) entry which is preliminary data.</text>
</comment>
<feature type="compositionally biased region" description="Basic residues" evidence="1">
    <location>
        <begin position="214"/>
        <end position="232"/>
    </location>
</feature>
<dbReference type="AlphaFoldDB" id="A0A9W7G874"/>
<feature type="compositionally biased region" description="Polar residues" evidence="1">
    <location>
        <begin position="406"/>
        <end position="422"/>
    </location>
</feature>
<reference evidence="4" key="1">
    <citation type="journal article" date="2023" name="Commun. Biol.">
        <title>Genome analysis of Parmales, the sister group of diatoms, reveals the evolutionary specialization of diatoms from phago-mixotrophs to photoautotrophs.</title>
        <authorList>
            <person name="Ban H."/>
            <person name="Sato S."/>
            <person name="Yoshikawa S."/>
            <person name="Yamada K."/>
            <person name="Nakamura Y."/>
            <person name="Ichinomiya M."/>
            <person name="Sato N."/>
            <person name="Blanc-Mathieu R."/>
            <person name="Endo H."/>
            <person name="Kuwata A."/>
            <person name="Ogata H."/>
        </authorList>
    </citation>
    <scope>NUCLEOTIDE SEQUENCE [LARGE SCALE GENOMIC DNA]</scope>
</reference>
<dbReference type="Pfam" id="PF00169">
    <property type="entry name" value="PH"/>
    <property type="match status" value="1"/>
</dbReference>
<sequence>MSEVIGRDGGWLWKANKAGEIKSMGDLNSARWSKRYFATLGTYLLYYSNPKRVTVLAALPLLETGEITMYRSDTLNLTFCVLCGGRGYFLKAGSEGEARGWVKVLNGVKERGRGENKRRGSGGGRGGGRVEGENKGEQTRLSKKSLLGILESSHISSATAGSRARSHNFALDRLEVEEMKKRAMEEGGRGGGGRGRRKSARSTASAPTGVSRRGGGKGRRTGNRGGKGRRSGGGRGDYDDDDLEGLEEEDDEDGFSSADEFSEEKEEDEEGDWMKPTTRRHLRWKNFKEAVGRTVGNVGRSLMFGGCRKNKEEEYGVEVSYETSPAKKGYSGKSGTAGTAESRRVGEQGGEGVRRKRGKEGVGKHRKNNTNSNERQLARIVERHLREAKVARKEEEIVCLDLQVRSGGSSDIQAPSSVTSSRLSREFEGGSYGSEHFKRKGEGRRGNRNTAVERLYDDV</sequence>
<dbReference type="Gene3D" id="2.30.29.30">
    <property type="entry name" value="Pleckstrin-homology domain (PH domain)/Phosphotyrosine-binding domain (PTB)"/>
    <property type="match status" value="1"/>
</dbReference>
<dbReference type="InterPro" id="IPR001849">
    <property type="entry name" value="PH_domain"/>
</dbReference>
<name>A0A9W7G874_9STRA</name>
<evidence type="ECO:0000313" key="3">
    <source>
        <dbReference type="EMBL" id="GMI37213.1"/>
    </source>
</evidence>
<feature type="region of interest" description="Disordered" evidence="1">
    <location>
        <begin position="112"/>
        <end position="141"/>
    </location>
</feature>
<feature type="domain" description="PH" evidence="2">
    <location>
        <begin position="14"/>
        <end position="110"/>
    </location>
</feature>
<feature type="compositionally biased region" description="Basic and acidic residues" evidence="1">
    <location>
        <begin position="128"/>
        <end position="140"/>
    </location>
</feature>
<proteinExistence type="predicted"/>
<dbReference type="SMART" id="SM00233">
    <property type="entry name" value="PH"/>
    <property type="match status" value="1"/>
</dbReference>
<evidence type="ECO:0000259" key="2">
    <source>
        <dbReference type="PROSITE" id="PS50003"/>
    </source>
</evidence>
<gene>
    <name evidence="3" type="ORF">TrCOL_g10033</name>
</gene>
<keyword evidence="4" id="KW-1185">Reference proteome</keyword>
<dbReference type="CDD" id="cd00821">
    <property type="entry name" value="PH"/>
    <property type="match status" value="1"/>
</dbReference>
<dbReference type="PROSITE" id="PS50003">
    <property type="entry name" value="PH_DOMAIN"/>
    <property type="match status" value="1"/>
</dbReference>
<protein>
    <recommendedName>
        <fullName evidence="2">PH domain-containing protein</fullName>
    </recommendedName>
</protein>
<organism evidence="3 4">
    <name type="scientific">Triparma columacea</name>
    <dbReference type="NCBI Taxonomy" id="722753"/>
    <lineage>
        <taxon>Eukaryota</taxon>
        <taxon>Sar</taxon>
        <taxon>Stramenopiles</taxon>
        <taxon>Ochrophyta</taxon>
        <taxon>Bolidophyceae</taxon>
        <taxon>Parmales</taxon>
        <taxon>Triparmaceae</taxon>
        <taxon>Triparma</taxon>
    </lineage>
</organism>
<feature type="compositionally biased region" description="Acidic residues" evidence="1">
    <location>
        <begin position="238"/>
        <end position="271"/>
    </location>
</feature>
<feature type="region of interest" description="Disordered" evidence="1">
    <location>
        <begin position="324"/>
        <end position="375"/>
    </location>
</feature>